<evidence type="ECO:0000256" key="1">
    <source>
        <dbReference type="ARBA" id="ARBA00022729"/>
    </source>
</evidence>
<proteinExistence type="predicted"/>
<dbReference type="Pfam" id="PF12229">
    <property type="entry name" value="PG_binding_4"/>
    <property type="match status" value="1"/>
</dbReference>
<evidence type="ECO:0000259" key="3">
    <source>
        <dbReference type="SMART" id="SM01208"/>
    </source>
</evidence>
<evidence type="ECO:0000313" key="5">
    <source>
        <dbReference type="Proteomes" id="UP000095492"/>
    </source>
</evidence>
<dbReference type="Proteomes" id="UP000095492">
    <property type="component" value="Unassembled WGS sequence"/>
</dbReference>
<dbReference type="InterPro" id="IPR052913">
    <property type="entry name" value="Glycopeptide_resist_protein"/>
</dbReference>
<organism evidence="4 5">
    <name type="scientific">Eubacterium ramulus</name>
    <dbReference type="NCBI Taxonomy" id="39490"/>
    <lineage>
        <taxon>Bacteria</taxon>
        <taxon>Bacillati</taxon>
        <taxon>Bacillota</taxon>
        <taxon>Clostridia</taxon>
        <taxon>Eubacteriales</taxon>
        <taxon>Eubacteriaceae</taxon>
        <taxon>Eubacterium</taxon>
    </lineage>
</organism>
<dbReference type="Pfam" id="PF04294">
    <property type="entry name" value="VanW"/>
    <property type="match status" value="1"/>
</dbReference>
<name>A0A173VCV6_EUBRA</name>
<feature type="compositionally biased region" description="Low complexity" evidence="2">
    <location>
        <begin position="507"/>
        <end position="527"/>
    </location>
</feature>
<feature type="compositionally biased region" description="Polar residues" evidence="2">
    <location>
        <begin position="488"/>
        <end position="506"/>
    </location>
</feature>
<reference evidence="4 5" key="1">
    <citation type="submission" date="2015-09" db="EMBL/GenBank/DDBJ databases">
        <authorList>
            <consortium name="Pathogen Informatics"/>
        </authorList>
    </citation>
    <scope>NUCLEOTIDE SEQUENCE [LARGE SCALE GENOMIC DNA]</scope>
    <source>
        <strain evidence="4 5">2789STDY5608891</strain>
    </source>
</reference>
<dbReference type="STRING" id="39490.ERS852448_02759"/>
<dbReference type="SMART" id="SM01208">
    <property type="entry name" value="G5"/>
    <property type="match status" value="1"/>
</dbReference>
<dbReference type="EMBL" id="CYYA01000026">
    <property type="protein sequence ID" value="CUN24620.1"/>
    <property type="molecule type" value="Genomic_DNA"/>
</dbReference>
<sequence>MIWKGEQNMKKWIRVLPVLGAAVLLTVGFGHQTAQAKKGEHPVIADRIFIGDVAVGGMTKEEAVDAVQDYVQDLGDKTITLTINDVSVEATAEELGLTWEDQESVKEAVAYGKSGNLIARYKAGKDLEHEDKVFKLPLMVDAEKTTAYLEDHTSELNREAVDFGLTRENGAFKIIEGQDGIVVDVKKSVDAIDDSLKEGWKDDNTVELAAEVTKPQGSEEELSKVKDVLGTFSTNYASSAAGRKANIANGSKKINGSVIYPGEEFSVYQTVAPFNADNGYKLAGAYENGTTVDAYGGGICQVSTTLYNAVIRAELEVTERSGHSMIVGYVDPSADAAIAGEYKDFKFKNNTEAPIYIEGSASGSNVSFTIYGQETRAANRKVSFVSETLSTTDPGVKFEASSDAVGTITQTQSAHVGKSARLWKVVTVDGVEQSREIFNKTTYKASPKIYAVGTSSANPEAVSAMKAAIASQNEATIRAAAAQWKNAVQQPAADTTTDMTQQPADSAQQGQTQDQTQQTTVPAQTAQ</sequence>
<feature type="domain" description="G5" evidence="3">
    <location>
        <begin position="380"/>
        <end position="456"/>
    </location>
</feature>
<keyword evidence="1" id="KW-0732">Signal</keyword>
<dbReference type="PANTHER" id="PTHR35788">
    <property type="entry name" value="EXPORTED PROTEIN-RELATED"/>
    <property type="match status" value="1"/>
</dbReference>
<dbReference type="PANTHER" id="PTHR35788:SF1">
    <property type="entry name" value="EXPORTED PROTEIN"/>
    <property type="match status" value="1"/>
</dbReference>
<dbReference type="AlphaFoldDB" id="A0A173VCV6"/>
<dbReference type="InterPro" id="IPR011098">
    <property type="entry name" value="G5_dom"/>
</dbReference>
<dbReference type="OrthoDB" id="9797191at2"/>
<evidence type="ECO:0000313" key="4">
    <source>
        <dbReference type="EMBL" id="CUN24620.1"/>
    </source>
</evidence>
<dbReference type="Pfam" id="PF07501">
    <property type="entry name" value="G5"/>
    <property type="match status" value="1"/>
</dbReference>
<protein>
    <submittedName>
        <fullName evidence="4">Uncharacterized vancomycin resistance protein</fullName>
    </submittedName>
</protein>
<dbReference type="InterPro" id="IPR007391">
    <property type="entry name" value="Vancomycin_resist_VanW"/>
</dbReference>
<accession>A0A173VCV6</accession>
<evidence type="ECO:0000256" key="2">
    <source>
        <dbReference type="SAM" id="MobiDB-lite"/>
    </source>
</evidence>
<gene>
    <name evidence="4" type="ORF">ERS852448_02759</name>
</gene>
<dbReference type="InterPro" id="IPR022029">
    <property type="entry name" value="YoaR-like_PG-bd"/>
</dbReference>
<feature type="region of interest" description="Disordered" evidence="2">
    <location>
        <begin position="488"/>
        <end position="527"/>
    </location>
</feature>